<proteinExistence type="predicted"/>
<evidence type="ECO:0000313" key="2">
    <source>
        <dbReference type="Proteomes" id="UP000784294"/>
    </source>
</evidence>
<dbReference type="Proteomes" id="UP000784294">
    <property type="component" value="Unassembled WGS sequence"/>
</dbReference>
<accession>A0A448X858</accession>
<evidence type="ECO:0000313" key="1">
    <source>
        <dbReference type="EMBL" id="VEL30562.1"/>
    </source>
</evidence>
<name>A0A448X858_9PLAT</name>
<sequence length="64" mass="6973">MLTTNVKCLGYDCLPEPGNLVSAPFDPKVEKFDYAQATPNQPGSEFQLETAILTLTKVGKTNQV</sequence>
<protein>
    <submittedName>
        <fullName evidence="1">Uncharacterized protein</fullName>
    </submittedName>
</protein>
<comment type="caution">
    <text evidence="1">The sequence shown here is derived from an EMBL/GenBank/DDBJ whole genome shotgun (WGS) entry which is preliminary data.</text>
</comment>
<reference evidence="1" key="1">
    <citation type="submission" date="2018-11" db="EMBL/GenBank/DDBJ databases">
        <authorList>
            <consortium name="Pathogen Informatics"/>
        </authorList>
    </citation>
    <scope>NUCLEOTIDE SEQUENCE</scope>
</reference>
<dbReference type="EMBL" id="CAAALY010113319">
    <property type="protein sequence ID" value="VEL30562.1"/>
    <property type="molecule type" value="Genomic_DNA"/>
</dbReference>
<gene>
    <name evidence="1" type="ORF">PXEA_LOCUS24002</name>
</gene>
<dbReference type="AlphaFoldDB" id="A0A448X858"/>
<feature type="non-terminal residue" evidence="1">
    <location>
        <position position="64"/>
    </location>
</feature>
<organism evidence="1 2">
    <name type="scientific">Protopolystoma xenopodis</name>
    <dbReference type="NCBI Taxonomy" id="117903"/>
    <lineage>
        <taxon>Eukaryota</taxon>
        <taxon>Metazoa</taxon>
        <taxon>Spiralia</taxon>
        <taxon>Lophotrochozoa</taxon>
        <taxon>Platyhelminthes</taxon>
        <taxon>Monogenea</taxon>
        <taxon>Polyopisthocotylea</taxon>
        <taxon>Polystomatidea</taxon>
        <taxon>Polystomatidae</taxon>
        <taxon>Protopolystoma</taxon>
    </lineage>
</organism>
<keyword evidence="2" id="KW-1185">Reference proteome</keyword>